<feature type="non-terminal residue" evidence="1">
    <location>
        <position position="88"/>
    </location>
</feature>
<dbReference type="EMBL" id="KK817810">
    <property type="protein sequence ID" value="KFQ38917.1"/>
    <property type="molecule type" value="Genomic_DNA"/>
</dbReference>
<evidence type="ECO:0000313" key="2">
    <source>
        <dbReference type="Proteomes" id="UP000053369"/>
    </source>
</evidence>
<proteinExistence type="predicted"/>
<dbReference type="AlphaFoldDB" id="A0A091RI43"/>
<name>A0A091RI43_9AVES</name>
<reference evidence="1 2" key="1">
    <citation type="submission" date="2014-04" db="EMBL/GenBank/DDBJ databases">
        <title>Genome evolution of avian class.</title>
        <authorList>
            <person name="Zhang G."/>
            <person name="Li C."/>
        </authorList>
    </citation>
    <scope>NUCLEOTIDE SEQUENCE [LARGE SCALE GENOMIC DNA]</scope>
    <source>
        <strain evidence="1">BGI_N332</strain>
    </source>
</reference>
<dbReference type="Proteomes" id="UP000053369">
    <property type="component" value="Unassembled WGS sequence"/>
</dbReference>
<sequence length="88" mass="9859">GEIVHHCNHSLGSGGLESGGLDPDPNTVPWPDGLQSDFAILLMSLWRDQKDRKKTQTLQNDKNAPNYAVRGIKREYKIITGYVLILEK</sequence>
<evidence type="ECO:0000313" key="1">
    <source>
        <dbReference type="EMBL" id="KFQ38917.1"/>
    </source>
</evidence>
<gene>
    <name evidence="1" type="ORF">N332_01971</name>
</gene>
<keyword evidence="2" id="KW-1185">Reference proteome</keyword>
<accession>A0A091RI43</accession>
<organism evidence="1 2">
    <name type="scientific">Mesitornis unicolor</name>
    <name type="common">brown roatelo</name>
    <dbReference type="NCBI Taxonomy" id="54374"/>
    <lineage>
        <taxon>Eukaryota</taxon>
        <taxon>Metazoa</taxon>
        <taxon>Chordata</taxon>
        <taxon>Craniata</taxon>
        <taxon>Vertebrata</taxon>
        <taxon>Euteleostomi</taxon>
        <taxon>Archelosauria</taxon>
        <taxon>Archosauria</taxon>
        <taxon>Dinosauria</taxon>
        <taxon>Saurischia</taxon>
        <taxon>Theropoda</taxon>
        <taxon>Coelurosauria</taxon>
        <taxon>Aves</taxon>
        <taxon>Neognathae</taxon>
        <taxon>Neoaves</taxon>
        <taxon>Columbimorphae</taxon>
        <taxon>Mesitornithiformes</taxon>
        <taxon>Mesitornithidae</taxon>
        <taxon>Mesitornis</taxon>
    </lineage>
</organism>
<protein>
    <submittedName>
        <fullName evidence="1">Uncharacterized protein</fullName>
    </submittedName>
</protein>
<feature type="non-terminal residue" evidence="1">
    <location>
        <position position="1"/>
    </location>
</feature>